<evidence type="ECO:0000256" key="1">
    <source>
        <dbReference type="ARBA" id="ARBA00023186"/>
    </source>
</evidence>
<dbReference type="AlphaFoldDB" id="A0A369LZJ6"/>
<sequence>MFAGAPANLPAGCHERRETAMPNEERESAIAMGLARRTYLYRLFHVVFGSRPTGEGVAKVLGGETPALLGSVGEALARDGFADLAGRTLGPSGRSLAACAEDARAWAERAQGETADPERAEALAARLRASYDRLFQVPGEHYVHPWESPYTGKESVVFQESTLDVRSFYHAAGFKLRAEKRFPDDHIAAMMDYLGALSQRAYEAFADGRDDEAARTLATQRQFVDRHLLNWVDQFAAKVIEHDAQGCYGVLAGGMAAFAALDRVLSEQVEAELAEPE</sequence>
<comment type="caution">
    <text evidence="2">The sequence shown here is derived from an EMBL/GenBank/DDBJ whole genome shotgun (WGS) entry which is preliminary data.</text>
</comment>
<dbReference type="SUPFAM" id="SSF89155">
    <property type="entry name" value="TorD-like"/>
    <property type="match status" value="1"/>
</dbReference>
<dbReference type="InterPro" id="IPR036411">
    <property type="entry name" value="TorD-like_sf"/>
</dbReference>
<keyword evidence="1" id="KW-0143">Chaperone</keyword>
<accession>A0A369LZJ6</accession>
<dbReference type="Gene3D" id="1.10.3480.10">
    <property type="entry name" value="TorD-like"/>
    <property type="match status" value="1"/>
</dbReference>
<dbReference type="PANTHER" id="PTHR34227">
    <property type="entry name" value="CHAPERONE PROTEIN YCDY"/>
    <property type="match status" value="1"/>
</dbReference>
<dbReference type="EMBL" id="PPTS01000005">
    <property type="protein sequence ID" value="RDB64951.1"/>
    <property type="molecule type" value="Genomic_DNA"/>
</dbReference>
<organism evidence="2 3">
    <name type="scientific">Gordonibacter pamelaeae</name>
    <dbReference type="NCBI Taxonomy" id="471189"/>
    <lineage>
        <taxon>Bacteria</taxon>
        <taxon>Bacillati</taxon>
        <taxon>Actinomycetota</taxon>
        <taxon>Coriobacteriia</taxon>
        <taxon>Eggerthellales</taxon>
        <taxon>Eggerthellaceae</taxon>
        <taxon>Gordonibacter</taxon>
    </lineage>
</organism>
<dbReference type="Pfam" id="PF02613">
    <property type="entry name" value="Nitrate_red_del"/>
    <property type="match status" value="1"/>
</dbReference>
<evidence type="ECO:0000313" key="3">
    <source>
        <dbReference type="Proteomes" id="UP000254000"/>
    </source>
</evidence>
<name>A0A369LZJ6_9ACTN</name>
<gene>
    <name evidence="2" type="ORF">C1877_09555</name>
</gene>
<dbReference type="InterPro" id="IPR020945">
    <property type="entry name" value="DMSO/NO3_reduct_chaperone"/>
</dbReference>
<dbReference type="OrthoDB" id="3173687at2"/>
<dbReference type="PANTHER" id="PTHR34227:SF1">
    <property type="entry name" value="DIMETHYL SULFOXIDE REDUCTASE CHAPERONE-RELATED"/>
    <property type="match status" value="1"/>
</dbReference>
<reference evidence="2 3" key="1">
    <citation type="journal article" date="2018" name="Elife">
        <title>Discovery and characterization of a prevalent human gut bacterial enzyme sufficient for the inactivation of a family of plant toxins.</title>
        <authorList>
            <person name="Koppel N."/>
            <person name="Bisanz J.E."/>
            <person name="Pandelia M.E."/>
            <person name="Turnbaugh P.J."/>
            <person name="Balskus E.P."/>
        </authorList>
    </citation>
    <scope>NUCLEOTIDE SEQUENCE [LARGE SCALE GENOMIC DNA]</scope>
    <source>
        <strain evidence="2 3">3C</strain>
    </source>
</reference>
<dbReference type="InterPro" id="IPR050289">
    <property type="entry name" value="TorD/DmsD_chaperones"/>
</dbReference>
<keyword evidence="3" id="KW-1185">Reference proteome</keyword>
<protein>
    <recommendedName>
        <fullName evidence="4">Molecular chaperone TorD</fullName>
    </recommendedName>
</protein>
<evidence type="ECO:0008006" key="4">
    <source>
        <dbReference type="Google" id="ProtNLM"/>
    </source>
</evidence>
<proteinExistence type="predicted"/>
<evidence type="ECO:0000313" key="2">
    <source>
        <dbReference type="EMBL" id="RDB64951.1"/>
    </source>
</evidence>
<dbReference type="Proteomes" id="UP000254000">
    <property type="component" value="Unassembled WGS sequence"/>
</dbReference>